<dbReference type="GO" id="GO:0006364">
    <property type="term" value="P:rRNA processing"/>
    <property type="evidence" value="ECO:0007669"/>
    <property type="project" value="InterPro"/>
</dbReference>
<dbReference type="AlphaFoldDB" id="A0A833UBB7"/>
<gene>
    <name evidence="2" type="ORF">F2P56_019029</name>
</gene>
<reference evidence="2" key="1">
    <citation type="submission" date="2015-10" db="EMBL/GenBank/DDBJ databases">
        <authorList>
            <person name="Martinez-Garcia P.J."/>
            <person name="Crepeau M.W."/>
            <person name="Puiu D."/>
            <person name="Gonzalez-Ibeas D."/>
            <person name="Whalen J."/>
            <person name="Stevens K."/>
            <person name="Paul R."/>
            <person name="Butterfield T."/>
            <person name="Britton M."/>
            <person name="Reagan R."/>
            <person name="Chakraborty S."/>
            <person name="Walawage S.L."/>
            <person name="Vasquez-Gross H.A."/>
            <person name="Cardeno C."/>
            <person name="Famula R."/>
            <person name="Pratt K."/>
            <person name="Kuruganti S."/>
            <person name="Aradhya M.K."/>
            <person name="Leslie C.A."/>
            <person name="Dandekar A.M."/>
            <person name="Salzberg S.L."/>
            <person name="Wegrzyn J.L."/>
            <person name="Langley C.H."/>
            <person name="Neale D.B."/>
        </authorList>
    </citation>
    <scope>NUCLEOTIDE SEQUENCE</scope>
    <source>
        <tissue evidence="2">Leaves</tissue>
    </source>
</reference>
<feature type="compositionally biased region" description="Acidic residues" evidence="1">
    <location>
        <begin position="44"/>
        <end position="55"/>
    </location>
</feature>
<protein>
    <submittedName>
        <fullName evidence="2">Uncharacterized protein</fullName>
    </submittedName>
</protein>
<dbReference type="InterPro" id="IPR044285">
    <property type="entry name" value="PWP1"/>
</dbReference>
<sequence>MISSIAWLPKGAAKPVPSVADPPSKEEIEEMIKSGAFDRSGDGDSTEEDDEDMDTDATMQADKAAHALEVADALGRTSNNMKSERSFDDVTNGLKELDMEHYDEEDDGIPSA</sequence>
<feature type="compositionally biased region" description="Basic and acidic residues" evidence="1">
    <location>
        <begin position="23"/>
        <end position="32"/>
    </location>
</feature>
<reference evidence="2" key="2">
    <citation type="submission" date="2020-03" db="EMBL/GenBank/DDBJ databases">
        <title>Walnut 2.0.</title>
        <authorList>
            <person name="Marrano A."/>
            <person name="Britton M."/>
            <person name="Zimin A.V."/>
            <person name="Zaini P.A."/>
            <person name="Workman R."/>
            <person name="Puiu D."/>
            <person name="Bianco L."/>
            <person name="Allen B.J."/>
            <person name="Troggio M."/>
            <person name="Leslie C.A."/>
            <person name="Timp W."/>
            <person name="Dendekar A."/>
            <person name="Salzberg S.L."/>
            <person name="Neale D.B."/>
        </authorList>
    </citation>
    <scope>NUCLEOTIDE SEQUENCE</scope>
    <source>
        <tissue evidence="2">Leaves</tissue>
    </source>
</reference>
<evidence type="ECO:0000313" key="3">
    <source>
        <dbReference type="Proteomes" id="UP000619265"/>
    </source>
</evidence>
<evidence type="ECO:0000256" key="1">
    <source>
        <dbReference type="SAM" id="MobiDB-lite"/>
    </source>
</evidence>
<comment type="caution">
    <text evidence="2">The sequence shown here is derived from an EMBL/GenBank/DDBJ whole genome shotgun (WGS) entry which is preliminary data.</text>
</comment>
<feature type="region of interest" description="Disordered" evidence="1">
    <location>
        <begin position="1"/>
        <end position="58"/>
    </location>
</feature>
<proteinExistence type="predicted"/>
<accession>A0A833UBB7</accession>
<dbReference type="PANTHER" id="PTHR14091:SF0">
    <property type="entry name" value="PERIODIC TRYPTOPHAN PROTEIN 1 HOMOLOG"/>
    <property type="match status" value="1"/>
</dbReference>
<dbReference type="Proteomes" id="UP000619265">
    <property type="component" value="Unassembled WGS sequence"/>
</dbReference>
<organism evidence="2 3">
    <name type="scientific">Juglans regia</name>
    <name type="common">English walnut</name>
    <dbReference type="NCBI Taxonomy" id="51240"/>
    <lineage>
        <taxon>Eukaryota</taxon>
        <taxon>Viridiplantae</taxon>
        <taxon>Streptophyta</taxon>
        <taxon>Embryophyta</taxon>
        <taxon>Tracheophyta</taxon>
        <taxon>Spermatophyta</taxon>
        <taxon>Magnoliopsida</taxon>
        <taxon>eudicotyledons</taxon>
        <taxon>Gunneridae</taxon>
        <taxon>Pentapetalae</taxon>
        <taxon>rosids</taxon>
        <taxon>fabids</taxon>
        <taxon>Fagales</taxon>
        <taxon>Juglandaceae</taxon>
        <taxon>Juglans</taxon>
    </lineage>
</organism>
<feature type="compositionally biased region" description="Acidic residues" evidence="1">
    <location>
        <begin position="101"/>
        <end position="112"/>
    </location>
</feature>
<dbReference type="PANTHER" id="PTHR14091">
    <property type="entry name" value="PERIODIC TRYPTOPHAN PROTEIN 1"/>
    <property type="match status" value="1"/>
</dbReference>
<dbReference type="EMBL" id="LIHL02000008">
    <property type="protein sequence ID" value="KAF5463086.1"/>
    <property type="molecule type" value="Genomic_DNA"/>
</dbReference>
<feature type="region of interest" description="Disordered" evidence="1">
    <location>
        <begin position="74"/>
        <end position="112"/>
    </location>
</feature>
<name>A0A833UBB7_JUGRE</name>
<evidence type="ECO:0000313" key="2">
    <source>
        <dbReference type="EMBL" id="KAF5463086.1"/>
    </source>
</evidence>
<dbReference type="Gramene" id="Jr08_18090_p1">
    <property type="protein sequence ID" value="cds.Jr08_18090_p1"/>
    <property type="gene ID" value="Jr08_18090"/>
</dbReference>